<feature type="region of interest" description="Disordered" evidence="1">
    <location>
        <begin position="130"/>
        <end position="215"/>
    </location>
</feature>
<dbReference type="HOGENOM" id="CLU_608333_0_0_1"/>
<dbReference type="KEGG" id="cci:CC1G_10852"/>
<dbReference type="VEuPathDB" id="FungiDB:CC1G_10852"/>
<dbReference type="RefSeq" id="XP_001834534.2">
    <property type="nucleotide sequence ID" value="XM_001834482.2"/>
</dbReference>
<reference evidence="2 3" key="1">
    <citation type="journal article" date="2010" name="Proc. Natl. Acad. Sci. U.S.A.">
        <title>Insights into evolution of multicellular fungi from the assembled chromosomes of the mushroom Coprinopsis cinerea (Coprinus cinereus).</title>
        <authorList>
            <person name="Stajich J.E."/>
            <person name="Wilke S.K."/>
            <person name="Ahren D."/>
            <person name="Au C.H."/>
            <person name="Birren B.W."/>
            <person name="Borodovsky M."/>
            <person name="Burns C."/>
            <person name="Canback B."/>
            <person name="Casselton L.A."/>
            <person name="Cheng C.K."/>
            <person name="Deng J."/>
            <person name="Dietrich F.S."/>
            <person name="Fargo D.C."/>
            <person name="Farman M.L."/>
            <person name="Gathman A.C."/>
            <person name="Goldberg J."/>
            <person name="Guigo R."/>
            <person name="Hoegger P.J."/>
            <person name="Hooker J.B."/>
            <person name="Huggins A."/>
            <person name="James T.Y."/>
            <person name="Kamada T."/>
            <person name="Kilaru S."/>
            <person name="Kodira C."/>
            <person name="Kues U."/>
            <person name="Kupfer D."/>
            <person name="Kwan H.S."/>
            <person name="Lomsadze A."/>
            <person name="Li W."/>
            <person name="Lilly W.W."/>
            <person name="Ma L.J."/>
            <person name="Mackey A.J."/>
            <person name="Manning G."/>
            <person name="Martin F."/>
            <person name="Muraguchi H."/>
            <person name="Natvig D.O."/>
            <person name="Palmerini H."/>
            <person name="Ramesh M.A."/>
            <person name="Rehmeyer C.J."/>
            <person name="Roe B.A."/>
            <person name="Shenoy N."/>
            <person name="Stanke M."/>
            <person name="Ter-Hovhannisyan V."/>
            <person name="Tunlid A."/>
            <person name="Velagapudi R."/>
            <person name="Vision T.J."/>
            <person name="Zeng Q."/>
            <person name="Zolan M.E."/>
            <person name="Pukkila P.J."/>
        </authorList>
    </citation>
    <scope>NUCLEOTIDE SEQUENCE [LARGE SCALE GENOMIC DNA]</scope>
    <source>
        <strain evidence="3">Okayama-7 / 130 / ATCC MYA-4618 / FGSC 9003</strain>
    </source>
</reference>
<evidence type="ECO:0000313" key="3">
    <source>
        <dbReference type="Proteomes" id="UP000001861"/>
    </source>
</evidence>
<dbReference type="EMBL" id="AACS02000010">
    <property type="protein sequence ID" value="EAU87258.2"/>
    <property type="molecule type" value="Genomic_DNA"/>
</dbReference>
<accession>A8NKS4</accession>
<feature type="region of interest" description="Disordered" evidence="1">
    <location>
        <begin position="273"/>
        <end position="328"/>
    </location>
</feature>
<feature type="compositionally biased region" description="Basic and acidic residues" evidence="1">
    <location>
        <begin position="281"/>
        <end position="291"/>
    </location>
</feature>
<evidence type="ECO:0000313" key="2">
    <source>
        <dbReference type="EMBL" id="EAU87258.2"/>
    </source>
</evidence>
<dbReference type="InParanoid" id="A8NKS4"/>
<feature type="compositionally biased region" description="Low complexity" evidence="1">
    <location>
        <begin position="292"/>
        <end position="305"/>
    </location>
</feature>
<organism evidence="2 3">
    <name type="scientific">Coprinopsis cinerea (strain Okayama-7 / 130 / ATCC MYA-4618 / FGSC 9003)</name>
    <name type="common">Inky cap fungus</name>
    <name type="synonym">Hormographiella aspergillata</name>
    <dbReference type="NCBI Taxonomy" id="240176"/>
    <lineage>
        <taxon>Eukaryota</taxon>
        <taxon>Fungi</taxon>
        <taxon>Dikarya</taxon>
        <taxon>Basidiomycota</taxon>
        <taxon>Agaricomycotina</taxon>
        <taxon>Agaricomycetes</taxon>
        <taxon>Agaricomycetidae</taxon>
        <taxon>Agaricales</taxon>
        <taxon>Agaricineae</taxon>
        <taxon>Psathyrellaceae</taxon>
        <taxon>Coprinopsis</taxon>
    </lineage>
</organism>
<feature type="compositionally biased region" description="Basic and acidic residues" evidence="1">
    <location>
        <begin position="169"/>
        <end position="178"/>
    </location>
</feature>
<feature type="region of interest" description="Disordered" evidence="1">
    <location>
        <begin position="1"/>
        <end position="89"/>
    </location>
</feature>
<dbReference type="AlphaFoldDB" id="A8NKS4"/>
<dbReference type="Proteomes" id="UP000001861">
    <property type="component" value="Unassembled WGS sequence"/>
</dbReference>
<dbReference type="GeneID" id="6011049"/>
<proteinExistence type="predicted"/>
<protein>
    <submittedName>
        <fullName evidence="2">Uncharacterized protein</fullName>
    </submittedName>
</protein>
<feature type="compositionally biased region" description="Polar residues" evidence="1">
    <location>
        <begin position="307"/>
        <end position="328"/>
    </location>
</feature>
<sequence>MRRRFEFFRSKKKARQPPNVHVLTEEHPQPSILAELHQSPISDPYESRPLPPLPPEALATRGPARSSTDPLAPPSRGGSSEISDLFAHPSRSRRYLARIRGQPTHSAPRYRANNNSAKDFGFECHLDLTNELSPPGRWRTPVHRSYRPSMGGIDEHPQTETRSASSKGTRSDGVRRTSLEPSHFHAPRRVENHSGSAIAGPSTSPNAAQARPRRNRGHTLDSILAELFEATEPSRDPIRNCRLASTESSKTTFATQLTWVPARILAPRLHAHHGPLSHTTEQADSRARQSHAESSSVSSYISDTTSKPKPTNTVTPMSSPGPSANQLPCNDYITLETKRETWTSRKGTDDSEDCSSIRAQVGTRGTVASVDVTESIDSDSLLGEVLTMRGIAVEARDMCRVMVTSVDRIESLTDALCEQHKAKLSRRLERRRLRNELLLEGDETQTQLLY</sequence>
<name>A8NKS4_COPC7</name>
<gene>
    <name evidence="2" type="ORF">CC1G_10852</name>
</gene>
<evidence type="ECO:0000256" key="1">
    <source>
        <dbReference type="SAM" id="MobiDB-lite"/>
    </source>
</evidence>
<comment type="caution">
    <text evidence="2">The sequence shown here is derived from an EMBL/GenBank/DDBJ whole genome shotgun (WGS) entry which is preliminary data.</text>
</comment>
<keyword evidence="3" id="KW-1185">Reference proteome</keyword>